<keyword evidence="10" id="KW-0966">Cell projection</keyword>
<evidence type="ECO:0000256" key="4">
    <source>
        <dbReference type="ARBA" id="ARBA00022989"/>
    </source>
</evidence>
<feature type="transmembrane region" description="Helical" evidence="7">
    <location>
        <begin position="34"/>
        <end position="51"/>
    </location>
</feature>
<keyword evidence="2" id="KW-1003">Cell membrane</keyword>
<dbReference type="EMBL" id="CP025066">
    <property type="protein sequence ID" value="AUX10781.1"/>
    <property type="molecule type" value="Genomic_DNA"/>
</dbReference>
<keyword evidence="4 7" id="KW-1133">Transmembrane helix</keyword>
<evidence type="ECO:0000259" key="8">
    <source>
        <dbReference type="Pfam" id="PF01478"/>
    </source>
</evidence>
<keyword evidence="10" id="KW-0969">Cilium</keyword>
<feature type="domain" description="Preflagellin peptidase C-terminal" evidence="9">
    <location>
        <begin position="285"/>
        <end position="318"/>
    </location>
</feature>
<evidence type="ECO:0000256" key="2">
    <source>
        <dbReference type="ARBA" id="ARBA00022475"/>
    </source>
</evidence>
<evidence type="ECO:0000313" key="11">
    <source>
        <dbReference type="Proteomes" id="UP000263012"/>
    </source>
</evidence>
<dbReference type="GO" id="GO:0005886">
    <property type="term" value="C:plasma membrane"/>
    <property type="evidence" value="ECO:0007669"/>
    <property type="project" value="UniProtKB-SubCell"/>
</dbReference>
<evidence type="ECO:0000256" key="3">
    <source>
        <dbReference type="ARBA" id="ARBA00022692"/>
    </source>
</evidence>
<evidence type="ECO:0000256" key="7">
    <source>
        <dbReference type="SAM" id="Phobius"/>
    </source>
</evidence>
<accession>A0A343TNV9</accession>
<dbReference type="InterPro" id="IPR052218">
    <property type="entry name" value="Preflagellin_Peptidase"/>
</dbReference>
<keyword evidence="10" id="KW-0378">Hydrolase</keyword>
<evidence type="ECO:0000256" key="1">
    <source>
        <dbReference type="ARBA" id="ARBA00004651"/>
    </source>
</evidence>
<feature type="region of interest" description="Disordered" evidence="6">
    <location>
        <begin position="217"/>
        <end position="257"/>
    </location>
</feature>
<dbReference type="Gene3D" id="1.20.120.1220">
    <property type="match status" value="1"/>
</dbReference>
<dbReference type="InterPro" id="IPR009655">
    <property type="entry name" value="Preflagellin_peptidase_C"/>
</dbReference>
<dbReference type="PANTHER" id="PTHR36506:SF1">
    <property type="entry name" value="PREFLAGELLIN PEPTIDASE"/>
    <property type="match status" value="1"/>
</dbReference>
<feature type="transmembrane region" description="Helical" evidence="7">
    <location>
        <begin position="128"/>
        <end position="154"/>
    </location>
</feature>
<comment type="subcellular location">
    <subcellularLocation>
        <location evidence="1">Cell membrane</location>
        <topology evidence="1">Multi-pass membrane protein</topology>
    </subcellularLocation>
</comment>
<keyword evidence="3 7" id="KW-0812">Transmembrane</keyword>
<dbReference type="PANTHER" id="PTHR36506">
    <property type="entry name" value="PREFLAGELLIN PEPTIDASE"/>
    <property type="match status" value="1"/>
</dbReference>
<dbReference type="OrthoDB" id="19094at2157"/>
<evidence type="ECO:0000259" key="9">
    <source>
        <dbReference type="Pfam" id="PF06847"/>
    </source>
</evidence>
<dbReference type="EC" id="3.4.23.52" evidence="10"/>
<dbReference type="Proteomes" id="UP000263012">
    <property type="component" value="Chromosome"/>
</dbReference>
<dbReference type="KEGG" id="hdf:AArcSl_3175"/>
<evidence type="ECO:0000313" key="10">
    <source>
        <dbReference type="EMBL" id="AUX10781.1"/>
    </source>
</evidence>
<feature type="transmembrane region" description="Helical" evidence="7">
    <location>
        <begin position="299"/>
        <end position="323"/>
    </location>
</feature>
<dbReference type="GO" id="GO:0004190">
    <property type="term" value="F:aspartic-type endopeptidase activity"/>
    <property type="evidence" value="ECO:0007669"/>
    <property type="project" value="InterPro"/>
</dbReference>
<dbReference type="RefSeq" id="WP_119821399.1">
    <property type="nucleotide sequence ID" value="NZ_CP025066.1"/>
</dbReference>
<protein>
    <submittedName>
        <fullName evidence="10">Archaeal preflagellin peptidase FlaK</fullName>
        <ecNumber evidence="10">3.4.23.52</ecNumber>
    </submittedName>
</protein>
<evidence type="ECO:0000256" key="6">
    <source>
        <dbReference type="SAM" id="MobiDB-lite"/>
    </source>
</evidence>
<dbReference type="AlphaFoldDB" id="A0A343TNV9"/>
<dbReference type="InterPro" id="IPR000045">
    <property type="entry name" value="Prepilin_IV_endopep_pep"/>
</dbReference>
<reference evidence="11" key="1">
    <citation type="submission" date="2017-11" db="EMBL/GenBank/DDBJ databases">
        <title>Phenotypic and genomic properties of facultatively anaerobic sulfur-reducing natronoarchaea from hypersaline soda lakes.</title>
        <authorList>
            <person name="Sorokin D.Y."/>
            <person name="Kublanov I.V."/>
            <person name="Roman P."/>
            <person name="Sinninghe Damste J.S."/>
            <person name="Golyshin P.N."/>
            <person name="Rojo D."/>
            <person name="Ciordia S."/>
            <person name="Mena M.D.C."/>
            <person name="Ferrer M."/>
            <person name="Messina E."/>
            <person name="Smedile F."/>
            <person name="La Spada G."/>
            <person name="La Cono V."/>
            <person name="Yakimov M.M."/>
        </authorList>
    </citation>
    <scope>NUCLEOTIDE SEQUENCE [LARGE SCALE GENOMIC DNA]</scope>
    <source>
        <strain evidence="11">AArc-Sl</strain>
    </source>
</reference>
<feature type="domain" description="Prepilin type IV endopeptidase peptidase" evidence="8">
    <location>
        <begin position="12"/>
        <end position="144"/>
    </location>
</feature>
<feature type="transmembrane region" description="Helical" evidence="7">
    <location>
        <begin position="95"/>
        <end position="116"/>
    </location>
</feature>
<keyword evidence="5 7" id="KW-0472">Membrane</keyword>
<dbReference type="Pfam" id="PF01478">
    <property type="entry name" value="Peptidase_A24"/>
    <property type="match status" value="1"/>
</dbReference>
<proteinExistence type="predicted"/>
<feature type="transmembrane region" description="Helical" evidence="7">
    <location>
        <begin position="63"/>
        <end position="83"/>
    </location>
</feature>
<gene>
    <name evidence="10" type="primary">flaK</name>
    <name evidence="10" type="ORF">AArcSl_3175</name>
</gene>
<dbReference type="GeneID" id="37879540"/>
<organism evidence="10 11">
    <name type="scientific">Halalkaliarchaeum desulfuricum</name>
    <dbReference type="NCBI Taxonomy" id="2055893"/>
    <lineage>
        <taxon>Archaea</taxon>
        <taxon>Methanobacteriati</taxon>
        <taxon>Methanobacteriota</taxon>
        <taxon>Stenosarchaea group</taxon>
        <taxon>Halobacteria</taxon>
        <taxon>Halobacteriales</taxon>
        <taxon>Haloferacaceae</taxon>
        <taxon>Halalkaliarchaeum</taxon>
    </lineage>
</organism>
<evidence type="ECO:0000256" key="5">
    <source>
        <dbReference type="ARBA" id="ARBA00023136"/>
    </source>
</evidence>
<sequence>MIASGPDLLRLVVVPVFAWAAYRDVRTRRLPNRLWPPLIALGLLALAWESWTRLPLAGVNDRLFLVQVAISLFFVAPLGYLFWRIGGFGGADAKALISLAVVYPTYPAYWLPVAWLPTLPVVMSNVGVFSLTILTNTVLVGLAYPIALALGNLLSGRISPVMFLARPVPVESVITRHGRLFETRSGYTRGGLDLDALRMYLRWRGLSFEELVDRPEELREPESVGETYDPTDGAVSARSTDGPAVTDGGRSAGAEAGDDWAAQRFREEVGPAYGTTPESLREGIETLIERDRVWVSPGLPFVVPMFVGLVVAVVYGDLLFAAMRLLGLV</sequence>
<name>A0A343TNV9_9EURY</name>
<keyword evidence="10" id="KW-0282">Flagellum</keyword>
<dbReference type="Pfam" id="PF06847">
    <property type="entry name" value="Arc_PepC_II"/>
    <property type="match status" value="1"/>
</dbReference>
<keyword evidence="11" id="KW-1185">Reference proteome</keyword>